<comment type="caution">
    <text evidence="1">The sequence shown here is derived from an EMBL/GenBank/DDBJ whole genome shotgun (WGS) entry which is preliminary data.</text>
</comment>
<dbReference type="EMBL" id="VSSQ01082453">
    <property type="protein sequence ID" value="MPN31070.1"/>
    <property type="molecule type" value="Genomic_DNA"/>
</dbReference>
<proteinExistence type="predicted"/>
<evidence type="ECO:0000313" key="1">
    <source>
        <dbReference type="EMBL" id="MPN31070.1"/>
    </source>
</evidence>
<sequence>MLGRTDDPENDDRFGLGISSEELASLERKEKAPAQKGERAVTDDDIKFALWGTREIDDDVLNQVKSFAKFARENRKDK</sequence>
<gene>
    <name evidence="1" type="ORF">SDC9_178543</name>
</gene>
<accession>A0A645GXH0</accession>
<organism evidence="1">
    <name type="scientific">bioreactor metagenome</name>
    <dbReference type="NCBI Taxonomy" id="1076179"/>
    <lineage>
        <taxon>unclassified sequences</taxon>
        <taxon>metagenomes</taxon>
        <taxon>ecological metagenomes</taxon>
    </lineage>
</organism>
<name>A0A645GXH0_9ZZZZ</name>
<dbReference type="AlphaFoldDB" id="A0A645GXH0"/>
<protein>
    <submittedName>
        <fullName evidence="1">Uncharacterized protein</fullName>
    </submittedName>
</protein>
<reference evidence="1" key="1">
    <citation type="submission" date="2019-08" db="EMBL/GenBank/DDBJ databases">
        <authorList>
            <person name="Kucharzyk K."/>
            <person name="Murdoch R.W."/>
            <person name="Higgins S."/>
            <person name="Loffler F."/>
        </authorList>
    </citation>
    <scope>NUCLEOTIDE SEQUENCE</scope>
</reference>